<dbReference type="GO" id="GO:0009411">
    <property type="term" value="P:response to UV"/>
    <property type="evidence" value="ECO:0007669"/>
    <property type="project" value="TreeGrafter"/>
</dbReference>
<keyword evidence="9" id="KW-1185">Reference proteome</keyword>
<dbReference type="GO" id="GO:0003682">
    <property type="term" value="F:chromatin binding"/>
    <property type="evidence" value="ECO:0007669"/>
    <property type="project" value="TreeGrafter"/>
</dbReference>
<dbReference type="PANTHER" id="PTHR31399:SF0">
    <property type="entry name" value="DNA-DIRECTED PRIMASE_POLYMERASE PROTEIN"/>
    <property type="match status" value="1"/>
</dbReference>
<dbReference type="OrthoDB" id="5988181at2759"/>
<evidence type="ECO:0000256" key="4">
    <source>
        <dbReference type="ARBA" id="ARBA00026139"/>
    </source>
</evidence>
<evidence type="ECO:0000256" key="2">
    <source>
        <dbReference type="ARBA" id="ARBA00012417"/>
    </source>
</evidence>
<keyword evidence="3" id="KW-0239">DNA-directed DNA polymerase</keyword>
<accession>A0A0C2IQ38</accession>
<dbReference type="GO" id="GO:0005634">
    <property type="term" value="C:nucleus"/>
    <property type="evidence" value="ECO:0007669"/>
    <property type="project" value="TreeGrafter"/>
</dbReference>
<dbReference type="GO" id="GO:0005759">
    <property type="term" value="C:mitochondrial matrix"/>
    <property type="evidence" value="ECO:0007669"/>
    <property type="project" value="TreeGrafter"/>
</dbReference>
<dbReference type="EC" id="2.7.7.7" evidence="2"/>
<gene>
    <name evidence="8" type="ORF">RF11_14318</name>
</gene>
<keyword evidence="3" id="KW-0808">Transferase</keyword>
<dbReference type="AlphaFoldDB" id="A0A0C2IQ38"/>
<evidence type="ECO:0000313" key="8">
    <source>
        <dbReference type="EMBL" id="KII67584.1"/>
    </source>
</evidence>
<reference evidence="8 9" key="1">
    <citation type="journal article" date="2014" name="Genome Biol. Evol.">
        <title>The genome of the myxosporean Thelohanellus kitauei shows adaptations to nutrient acquisition within its fish host.</title>
        <authorList>
            <person name="Yang Y."/>
            <person name="Xiong J."/>
            <person name="Zhou Z."/>
            <person name="Huo F."/>
            <person name="Miao W."/>
            <person name="Ran C."/>
            <person name="Liu Y."/>
            <person name="Zhang J."/>
            <person name="Feng J."/>
            <person name="Wang M."/>
            <person name="Wang M."/>
            <person name="Wang L."/>
            <person name="Yao B."/>
        </authorList>
    </citation>
    <scope>NUCLEOTIDE SEQUENCE [LARGE SCALE GENOMIC DNA]</scope>
    <source>
        <strain evidence="8">Wuqing</strain>
    </source>
</reference>
<dbReference type="GO" id="GO:0006264">
    <property type="term" value="P:mitochondrial DNA replication"/>
    <property type="evidence" value="ECO:0007669"/>
    <property type="project" value="TreeGrafter"/>
</dbReference>
<evidence type="ECO:0000256" key="1">
    <source>
        <dbReference type="ARBA" id="ARBA00009762"/>
    </source>
</evidence>
<dbReference type="OMA" id="HCFQKCF"/>
<name>A0A0C2IQ38_THEKT</name>
<proteinExistence type="inferred from homology"/>
<dbReference type="EC" id="2.7.7.102" evidence="6"/>
<dbReference type="InterPro" id="IPR044917">
    <property type="entry name" value="PRIMPOL"/>
</dbReference>
<comment type="catalytic activity">
    <reaction evidence="5">
        <text>ssDNA + n NTP = ssDNA/pppN(pN)n-1 hybrid + (n-1) diphosphate.</text>
        <dbReference type="EC" id="2.7.7.102"/>
    </reaction>
</comment>
<comment type="catalytic activity">
    <reaction evidence="7">
        <text>DNA(n) + a 2'-deoxyribonucleoside 5'-triphosphate = DNA(n+1) + diphosphate</text>
        <dbReference type="Rhea" id="RHEA:22508"/>
        <dbReference type="Rhea" id="RHEA-COMP:17339"/>
        <dbReference type="Rhea" id="RHEA-COMP:17340"/>
        <dbReference type="ChEBI" id="CHEBI:33019"/>
        <dbReference type="ChEBI" id="CHEBI:61560"/>
        <dbReference type="ChEBI" id="CHEBI:173112"/>
        <dbReference type="EC" id="2.7.7.7"/>
    </reaction>
    <physiologicalReaction direction="left-to-right" evidence="7">
        <dbReference type="Rhea" id="RHEA:22509"/>
    </physiologicalReaction>
</comment>
<evidence type="ECO:0000256" key="5">
    <source>
        <dbReference type="ARBA" id="ARBA00044677"/>
    </source>
</evidence>
<evidence type="ECO:0000313" key="9">
    <source>
        <dbReference type="Proteomes" id="UP000031668"/>
    </source>
</evidence>
<dbReference type="GO" id="GO:0003887">
    <property type="term" value="F:DNA-directed DNA polymerase activity"/>
    <property type="evidence" value="ECO:0007669"/>
    <property type="project" value="UniProtKB-KW"/>
</dbReference>
<dbReference type="PANTHER" id="PTHR31399">
    <property type="entry name" value="DNA-DIRECTED PRIMASE / POLYMERASE PROTEIN"/>
    <property type="match status" value="1"/>
</dbReference>
<dbReference type="GO" id="GO:0042276">
    <property type="term" value="P:error-prone translesion synthesis"/>
    <property type="evidence" value="ECO:0007669"/>
    <property type="project" value="InterPro"/>
</dbReference>
<comment type="similarity">
    <text evidence="1">Belongs to the eukaryotic-type primase small subunit family.</text>
</comment>
<dbReference type="Pfam" id="PF03121">
    <property type="entry name" value="Herpes_UL52"/>
    <property type="match status" value="1"/>
</dbReference>
<dbReference type="EMBL" id="JWZT01003130">
    <property type="protein sequence ID" value="KII67584.1"/>
    <property type="molecule type" value="Genomic_DNA"/>
</dbReference>
<dbReference type="GO" id="GO:0031297">
    <property type="term" value="P:replication fork processing"/>
    <property type="evidence" value="ECO:0007669"/>
    <property type="project" value="TreeGrafter"/>
</dbReference>
<evidence type="ECO:0000256" key="6">
    <source>
        <dbReference type="ARBA" id="ARBA00044768"/>
    </source>
</evidence>
<protein>
    <recommendedName>
        <fullName evidence="4">DNA-directed primase/polymerase protein</fullName>
        <ecNumber evidence="6">2.7.7.102</ecNumber>
        <ecNumber evidence="2">2.7.7.7</ecNumber>
    </recommendedName>
</protein>
<sequence length="406" mass="47338">MAGDMDDQVSVTNFYKRKDDPNSIVHQEKMRKIMAEASRLQSINTSYKSLSYFWLKFPTLQEAYDSIKIHDCQELRIFAKEKLKIGQPVYTFIVTTLQSFWLEYMSLQPADRHFYEVIPRAPCKLYLDIEFSRVHNPDIDGQVITSAFIQFIISNLKTKFCKDFTDSDFLWLDSSSPEKYSCHLILSDSILFDSNIHLGEFIKECEVNAKNSHKEFFVFGSNEELQFVADLSVYTKNRSFRLYLSSKMSKGIVLTRSRFCKCRFNTKSTNYEWDVFLASLVLPTHHSSKNINFYQSGNACTQLHRGTCKNAPPKKSDRLENFLNSKLSGILDRNVIVTLFHKNELQKNIHFTVKGSRYCHRVGREHKSNNIYIIVDTLNCDTYQKCYDVDCKNFVSQPLFKVPPEL</sequence>
<organism evidence="8 9">
    <name type="scientific">Thelohanellus kitauei</name>
    <name type="common">Myxosporean</name>
    <dbReference type="NCBI Taxonomy" id="669202"/>
    <lineage>
        <taxon>Eukaryota</taxon>
        <taxon>Metazoa</taxon>
        <taxon>Cnidaria</taxon>
        <taxon>Myxozoa</taxon>
        <taxon>Myxosporea</taxon>
        <taxon>Bivalvulida</taxon>
        <taxon>Platysporina</taxon>
        <taxon>Myxobolidae</taxon>
        <taxon>Thelohanellus</taxon>
    </lineage>
</organism>
<dbReference type="Proteomes" id="UP000031668">
    <property type="component" value="Unassembled WGS sequence"/>
</dbReference>
<evidence type="ECO:0000256" key="7">
    <source>
        <dbReference type="ARBA" id="ARBA00047303"/>
    </source>
</evidence>
<keyword evidence="3" id="KW-0548">Nucleotidyltransferase</keyword>
<comment type="caution">
    <text evidence="8">The sequence shown here is derived from an EMBL/GenBank/DDBJ whole genome shotgun (WGS) entry which is preliminary data.</text>
</comment>
<evidence type="ECO:0000256" key="3">
    <source>
        <dbReference type="ARBA" id="ARBA00022932"/>
    </source>
</evidence>